<proteinExistence type="predicted"/>
<evidence type="ECO:0000313" key="1">
    <source>
        <dbReference type="EMBL" id="SKC90441.1"/>
    </source>
</evidence>
<dbReference type="AlphaFoldDB" id="A0A1T5MQF6"/>
<sequence length="76" mass="8766">MIYCPLGAQIMAEEKEQYKVNNVVKKKTELSLLASRLKDVFRELDKLSEEEKKVGIEKDKLSIKVLYDALNNYIGC</sequence>
<protein>
    <submittedName>
        <fullName evidence="1">Uncharacterized protein</fullName>
    </submittedName>
</protein>
<gene>
    <name evidence="1" type="ORF">SAMN02194393_05164</name>
</gene>
<dbReference type="STRING" id="36842.SAMN02194393_05164"/>
<organism evidence="1 2">
    <name type="scientific">Maledivibacter halophilus</name>
    <dbReference type="NCBI Taxonomy" id="36842"/>
    <lineage>
        <taxon>Bacteria</taxon>
        <taxon>Bacillati</taxon>
        <taxon>Bacillota</taxon>
        <taxon>Clostridia</taxon>
        <taxon>Peptostreptococcales</taxon>
        <taxon>Caminicellaceae</taxon>
        <taxon>Maledivibacter</taxon>
    </lineage>
</organism>
<name>A0A1T5MQF6_9FIRM</name>
<reference evidence="1 2" key="1">
    <citation type="submission" date="2017-02" db="EMBL/GenBank/DDBJ databases">
        <authorList>
            <person name="Peterson S.W."/>
        </authorList>
    </citation>
    <scope>NUCLEOTIDE SEQUENCE [LARGE SCALE GENOMIC DNA]</scope>
    <source>
        <strain evidence="1 2">M1</strain>
    </source>
</reference>
<accession>A0A1T5MQF6</accession>
<keyword evidence="2" id="KW-1185">Reference proteome</keyword>
<dbReference type="EMBL" id="FUZT01000022">
    <property type="protein sequence ID" value="SKC90441.1"/>
    <property type="molecule type" value="Genomic_DNA"/>
</dbReference>
<dbReference type="Proteomes" id="UP000190285">
    <property type="component" value="Unassembled WGS sequence"/>
</dbReference>
<evidence type="ECO:0000313" key="2">
    <source>
        <dbReference type="Proteomes" id="UP000190285"/>
    </source>
</evidence>